<keyword evidence="5" id="KW-0539">Nucleus</keyword>
<protein>
    <submittedName>
        <fullName evidence="9">Basic leucine zipper 43-like</fullName>
    </submittedName>
</protein>
<dbReference type="InterPro" id="IPR046347">
    <property type="entry name" value="bZIP_sf"/>
</dbReference>
<proteinExistence type="predicted"/>
<gene>
    <name evidence="9" type="primary">LOC120111353</name>
</gene>
<evidence type="ECO:0000256" key="2">
    <source>
        <dbReference type="ARBA" id="ARBA00023015"/>
    </source>
</evidence>
<comment type="subcellular location">
    <subcellularLocation>
        <location evidence="1">Nucleus</location>
    </subcellularLocation>
</comment>
<dbReference type="SMART" id="SM00338">
    <property type="entry name" value="BRLZ"/>
    <property type="match status" value="1"/>
</dbReference>
<keyword evidence="3" id="KW-0238">DNA-binding</keyword>
<dbReference type="PROSITE" id="PS00036">
    <property type="entry name" value="BZIP_BASIC"/>
    <property type="match status" value="1"/>
</dbReference>
<dbReference type="InterPro" id="IPR045314">
    <property type="entry name" value="bZIP_plant_GBF1"/>
</dbReference>
<feature type="compositionally biased region" description="Basic and acidic residues" evidence="6">
    <location>
        <begin position="75"/>
        <end position="84"/>
    </location>
</feature>
<evidence type="ECO:0000256" key="5">
    <source>
        <dbReference type="ARBA" id="ARBA00023242"/>
    </source>
</evidence>
<dbReference type="CDD" id="cd14702">
    <property type="entry name" value="bZIP_plant_GBF1"/>
    <property type="match status" value="1"/>
</dbReference>
<evidence type="ECO:0000313" key="9">
    <source>
        <dbReference type="RefSeq" id="XP_038984217.1"/>
    </source>
</evidence>
<evidence type="ECO:0000256" key="4">
    <source>
        <dbReference type="ARBA" id="ARBA00023163"/>
    </source>
</evidence>
<feature type="domain" description="BZIP" evidence="7">
    <location>
        <begin position="82"/>
        <end position="145"/>
    </location>
</feature>
<organism evidence="8 9">
    <name type="scientific">Phoenix dactylifera</name>
    <name type="common">Date palm</name>
    <dbReference type="NCBI Taxonomy" id="42345"/>
    <lineage>
        <taxon>Eukaryota</taxon>
        <taxon>Viridiplantae</taxon>
        <taxon>Streptophyta</taxon>
        <taxon>Embryophyta</taxon>
        <taxon>Tracheophyta</taxon>
        <taxon>Spermatophyta</taxon>
        <taxon>Magnoliopsida</taxon>
        <taxon>Liliopsida</taxon>
        <taxon>Arecaceae</taxon>
        <taxon>Coryphoideae</taxon>
        <taxon>Phoeniceae</taxon>
        <taxon>Phoenix</taxon>
    </lineage>
</organism>
<dbReference type="AlphaFoldDB" id="A0A8B9AEL6"/>
<dbReference type="GeneID" id="120111353"/>
<evidence type="ECO:0000256" key="3">
    <source>
        <dbReference type="ARBA" id="ARBA00023125"/>
    </source>
</evidence>
<dbReference type="Pfam" id="PF00170">
    <property type="entry name" value="bZIP_1"/>
    <property type="match status" value="1"/>
</dbReference>
<name>A0A8B9AEL6_PHODC</name>
<dbReference type="GO" id="GO:0005634">
    <property type="term" value="C:nucleus"/>
    <property type="evidence" value="ECO:0007669"/>
    <property type="project" value="UniProtKB-SubCell"/>
</dbReference>
<evidence type="ECO:0000259" key="7">
    <source>
        <dbReference type="PROSITE" id="PS50217"/>
    </source>
</evidence>
<dbReference type="Proteomes" id="UP000228380">
    <property type="component" value="Chromosome 7"/>
</dbReference>
<evidence type="ECO:0000313" key="8">
    <source>
        <dbReference type="Proteomes" id="UP000228380"/>
    </source>
</evidence>
<dbReference type="KEGG" id="pda:120111353"/>
<dbReference type="PROSITE" id="PS50217">
    <property type="entry name" value="BZIP"/>
    <property type="match status" value="1"/>
</dbReference>
<accession>A0A8B9AEL6</accession>
<sequence length="170" mass="19487">MQPGEVASIRYLAPMNPPSFGAHFNMAQNSIPSFHFSSLFGPYAVHQVQTMPQVHEVGLPSSCLSNNSTSDEAEEHQPSLAEERRKRRMLSNRESARRSRIRKQKHLSELWSQVVRLRTANRQLLDQLNHVMRGRDQILYENAQLRDEESELRKKLEDLPVENTSGALLA</sequence>
<dbReference type="PANTHER" id="PTHR46324:SF26">
    <property type="entry name" value="OS02G0728001 PROTEIN"/>
    <property type="match status" value="1"/>
</dbReference>
<keyword evidence="8" id="KW-1185">Reference proteome</keyword>
<dbReference type="SUPFAM" id="SSF57959">
    <property type="entry name" value="Leucine zipper domain"/>
    <property type="match status" value="1"/>
</dbReference>
<keyword evidence="2" id="KW-0805">Transcription regulation</keyword>
<dbReference type="Gene3D" id="1.20.5.170">
    <property type="match status" value="1"/>
</dbReference>
<dbReference type="OrthoDB" id="551672at2759"/>
<feature type="region of interest" description="Disordered" evidence="6">
    <location>
        <begin position="60"/>
        <end position="102"/>
    </location>
</feature>
<reference evidence="9" key="2">
    <citation type="submission" date="2025-08" db="UniProtKB">
        <authorList>
            <consortium name="RefSeq"/>
        </authorList>
    </citation>
    <scope>IDENTIFICATION</scope>
    <source>
        <tissue evidence="9">Young leaves</tissue>
    </source>
</reference>
<evidence type="ECO:0000256" key="1">
    <source>
        <dbReference type="ARBA" id="ARBA00004123"/>
    </source>
</evidence>
<dbReference type="PANTHER" id="PTHR46324">
    <property type="entry name" value="BASIC LEUCINE ZIPPER 43-RELATED"/>
    <property type="match status" value="1"/>
</dbReference>
<reference evidence="8" key="1">
    <citation type="journal article" date="2019" name="Nat. Commun.">
        <title>Genome-wide association mapping of date palm fruit traits.</title>
        <authorList>
            <person name="Hazzouri K.M."/>
            <person name="Gros-Balthazard M."/>
            <person name="Flowers J.M."/>
            <person name="Copetti D."/>
            <person name="Lemansour A."/>
            <person name="Lebrun M."/>
            <person name="Masmoudi K."/>
            <person name="Ferrand S."/>
            <person name="Dhar M.I."/>
            <person name="Fresquez Z.A."/>
            <person name="Rosas U."/>
            <person name="Zhang J."/>
            <person name="Talag J."/>
            <person name="Lee S."/>
            <person name="Kudrna D."/>
            <person name="Powell R.F."/>
            <person name="Leitch I.J."/>
            <person name="Krueger R.R."/>
            <person name="Wing R.A."/>
            <person name="Amiri K.M.A."/>
            <person name="Purugganan M.D."/>
        </authorList>
    </citation>
    <scope>NUCLEOTIDE SEQUENCE [LARGE SCALE GENOMIC DNA]</scope>
    <source>
        <strain evidence="8">cv. Khalas</strain>
    </source>
</reference>
<dbReference type="RefSeq" id="XP_038984217.1">
    <property type="nucleotide sequence ID" value="XM_039128289.1"/>
</dbReference>
<dbReference type="InterPro" id="IPR044521">
    <property type="entry name" value="AtbZIP8/43"/>
</dbReference>
<keyword evidence="4" id="KW-0804">Transcription</keyword>
<dbReference type="GO" id="GO:0003700">
    <property type="term" value="F:DNA-binding transcription factor activity"/>
    <property type="evidence" value="ECO:0007669"/>
    <property type="project" value="InterPro"/>
</dbReference>
<evidence type="ECO:0000256" key="6">
    <source>
        <dbReference type="SAM" id="MobiDB-lite"/>
    </source>
</evidence>
<dbReference type="FunFam" id="1.20.5.170:FF:000020">
    <property type="entry name" value="BZIP transcription factor"/>
    <property type="match status" value="1"/>
</dbReference>
<dbReference type="GO" id="GO:0003677">
    <property type="term" value="F:DNA binding"/>
    <property type="evidence" value="ECO:0007669"/>
    <property type="project" value="UniProtKB-KW"/>
</dbReference>
<dbReference type="InterPro" id="IPR004827">
    <property type="entry name" value="bZIP"/>
</dbReference>